<reference evidence="2" key="1">
    <citation type="journal article" date="2022" name="bioRxiv">
        <title>Sequencing and chromosome-scale assembly of the giantPleurodeles waltlgenome.</title>
        <authorList>
            <person name="Brown T."/>
            <person name="Elewa A."/>
            <person name="Iarovenko S."/>
            <person name="Subramanian E."/>
            <person name="Araus A.J."/>
            <person name="Petzold A."/>
            <person name="Susuki M."/>
            <person name="Suzuki K.-i.T."/>
            <person name="Hayashi T."/>
            <person name="Toyoda A."/>
            <person name="Oliveira C."/>
            <person name="Osipova E."/>
            <person name="Leigh N.D."/>
            <person name="Simon A."/>
            <person name="Yun M.H."/>
        </authorList>
    </citation>
    <scope>NUCLEOTIDE SEQUENCE</scope>
    <source>
        <strain evidence="2">20211129_DDA</strain>
        <tissue evidence="2">Liver</tissue>
    </source>
</reference>
<dbReference type="EMBL" id="JANPWB010000009">
    <property type="protein sequence ID" value="KAJ1149880.1"/>
    <property type="molecule type" value="Genomic_DNA"/>
</dbReference>
<accession>A0AAV7RCL9</accession>
<evidence type="ECO:0000256" key="1">
    <source>
        <dbReference type="SAM" id="MobiDB-lite"/>
    </source>
</evidence>
<gene>
    <name evidence="2" type="ORF">NDU88_002679</name>
</gene>
<feature type="region of interest" description="Disordered" evidence="1">
    <location>
        <begin position="1"/>
        <end position="61"/>
    </location>
</feature>
<proteinExistence type="predicted"/>
<sequence>MEGATHGSQQHVALPSASVIVRPREGLLGSRRGSDRGLEPLRSPKSLQSSGPYGAPGERRTCDLPRHLGLRRSIIGSGALPWALIAVSRPLVGPATGTSSREPVTTGQGC</sequence>
<name>A0AAV7RCL9_PLEWA</name>
<organism evidence="2 3">
    <name type="scientific">Pleurodeles waltl</name>
    <name type="common">Iberian ribbed newt</name>
    <dbReference type="NCBI Taxonomy" id="8319"/>
    <lineage>
        <taxon>Eukaryota</taxon>
        <taxon>Metazoa</taxon>
        <taxon>Chordata</taxon>
        <taxon>Craniata</taxon>
        <taxon>Vertebrata</taxon>
        <taxon>Euteleostomi</taxon>
        <taxon>Amphibia</taxon>
        <taxon>Batrachia</taxon>
        <taxon>Caudata</taxon>
        <taxon>Salamandroidea</taxon>
        <taxon>Salamandridae</taxon>
        <taxon>Pleurodelinae</taxon>
        <taxon>Pleurodeles</taxon>
    </lineage>
</organism>
<protein>
    <submittedName>
        <fullName evidence="2">Uncharacterized protein</fullName>
    </submittedName>
</protein>
<dbReference type="AlphaFoldDB" id="A0AAV7RCL9"/>
<keyword evidence="3" id="KW-1185">Reference proteome</keyword>
<evidence type="ECO:0000313" key="3">
    <source>
        <dbReference type="Proteomes" id="UP001066276"/>
    </source>
</evidence>
<comment type="caution">
    <text evidence="2">The sequence shown here is derived from an EMBL/GenBank/DDBJ whole genome shotgun (WGS) entry which is preliminary data.</text>
</comment>
<dbReference type="Proteomes" id="UP001066276">
    <property type="component" value="Chromosome 5"/>
</dbReference>
<feature type="compositionally biased region" description="Polar residues" evidence="1">
    <location>
        <begin position="1"/>
        <end position="11"/>
    </location>
</feature>
<evidence type="ECO:0000313" key="2">
    <source>
        <dbReference type="EMBL" id="KAJ1149880.1"/>
    </source>
</evidence>